<accession>A0A7W7MB18</accession>
<name>A0A7W7MB18_9ACTN</name>
<feature type="transmembrane region" description="Helical" evidence="1">
    <location>
        <begin position="53"/>
        <end position="75"/>
    </location>
</feature>
<evidence type="ECO:0000313" key="3">
    <source>
        <dbReference type="Proteomes" id="UP000546162"/>
    </source>
</evidence>
<dbReference type="EMBL" id="JACHNB010000001">
    <property type="protein sequence ID" value="MBB4743659.1"/>
    <property type="molecule type" value="Genomic_DNA"/>
</dbReference>
<comment type="caution">
    <text evidence="2">The sequence shown here is derived from an EMBL/GenBank/DDBJ whole genome shotgun (WGS) entry which is preliminary data.</text>
</comment>
<feature type="transmembrane region" description="Helical" evidence="1">
    <location>
        <begin position="112"/>
        <end position="131"/>
    </location>
</feature>
<proteinExistence type="predicted"/>
<dbReference type="RefSeq" id="WP_185043920.1">
    <property type="nucleotide sequence ID" value="NZ_BAABFG010000005.1"/>
</dbReference>
<sequence>MTTNSQHTRSRRRTGRLITIAAAIAGALLLWTVSDLWGGLDLTVRQGGTLQPVGPAAVAGTALVAGLAAWALLAVLERTVRHPVRTYRIITSILLVLSLAGPLAGVGAGTRLTLLGMHLTVGLALIIGLPGRRSC</sequence>
<keyword evidence="1" id="KW-1133">Transmembrane helix</keyword>
<evidence type="ECO:0000256" key="1">
    <source>
        <dbReference type="SAM" id="Phobius"/>
    </source>
</evidence>
<evidence type="ECO:0000313" key="2">
    <source>
        <dbReference type="EMBL" id="MBB4743659.1"/>
    </source>
</evidence>
<gene>
    <name evidence="2" type="ORF">BJY16_007118</name>
</gene>
<protein>
    <submittedName>
        <fullName evidence="2">Uncharacterized protein</fullName>
    </submittedName>
</protein>
<organism evidence="2 3">
    <name type="scientific">Actinoplanes octamycinicus</name>
    <dbReference type="NCBI Taxonomy" id="135948"/>
    <lineage>
        <taxon>Bacteria</taxon>
        <taxon>Bacillati</taxon>
        <taxon>Actinomycetota</taxon>
        <taxon>Actinomycetes</taxon>
        <taxon>Micromonosporales</taxon>
        <taxon>Micromonosporaceae</taxon>
        <taxon>Actinoplanes</taxon>
    </lineage>
</organism>
<dbReference type="Pfam" id="PF19545">
    <property type="entry name" value="DUF6069"/>
    <property type="match status" value="1"/>
</dbReference>
<keyword evidence="1" id="KW-0472">Membrane</keyword>
<feature type="transmembrane region" description="Helical" evidence="1">
    <location>
        <begin position="15"/>
        <end position="33"/>
    </location>
</feature>
<dbReference type="InterPro" id="IPR045713">
    <property type="entry name" value="DUF6069"/>
</dbReference>
<keyword evidence="3" id="KW-1185">Reference proteome</keyword>
<dbReference type="Proteomes" id="UP000546162">
    <property type="component" value="Unassembled WGS sequence"/>
</dbReference>
<feature type="transmembrane region" description="Helical" evidence="1">
    <location>
        <begin position="87"/>
        <end position="106"/>
    </location>
</feature>
<reference evidence="2 3" key="1">
    <citation type="submission" date="2020-08" db="EMBL/GenBank/DDBJ databases">
        <title>Sequencing the genomes of 1000 actinobacteria strains.</title>
        <authorList>
            <person name="Klenk H.-P."/>
        </authorList>
    </citation>
    <scope>NUCLEOTIDE SEQUENCE [LARGE SCALE GENOMIC DNA]</scope>
    <source>
        <strain evidence="2 3">DSM 45809</strain>
    </source>
</reference>
<keyword evidence="1" id="KW-0812">Transmembrane</keyword>
<dbReference type="AlphaFoldDB" id="A0A7W7MB18"/>